<gene>
    <name evidence="3" type="ORF">Ga0074812_105327</name>
</gene>
<evidence type="ECO:0000313" key="4">
    <source>
        <dbReference type="Proteomes" id="UP000198802"/>
    </source>
</evidence>
<organism evidence="3 4">
    <name type="scientific">Parafrankia irregularis</name>
    <dbReference type="NCBI Taxonomy" id="795642"/>
    <lineage>
        <taxon>Bacteria</taxon>
        <taxon>Bacillati</taxon>
        <taxon>Actinomycetota</taxon>
        <taxon>Actinomycetes</taxon>
        <taxon>Frankiales</taxon>
        <taxon>Frankiaceae</taxon>
        <taxon>Parafrankia</taxon>
    </lineage>
</organism>
<name>A0A0S4QMK7_9ACTN</name>
<reference evidence="4" key="1">
    <citation type="submission" date="2015-11" db="EMBL/GenBank/DDBJ databases">
        <authorList>
            <person name="Varghese N."/>
        </authorList>
    </citation>
    <scope>NUCLEOTIDE SEQUENCE [LARGE SCALE GENOMIC DNA]</scope>
    <source>
        <strain evidence="4">DSM 45899</strain>
    </source>
</reference>
<comment type="similarity">
    <text evidence="1 2">Belongs to the UPF0102 family.</text>
</comment>
<dbReference type="NCBIfam" id="TIGR00252">
    <property type="entry name" value="YraN family protein"/>
    <property type="match status" value="1"/>
</dbReference>
<dbReference type="HAMAP" id="MF_00048">
    <property type="entry name" value="UPF0102"/>
    <property type="match status" value="1"/>
</dbReference>
<evidence type="ECO:0000256" key="2">
    <source>
        <dbReference type="HAMAP-Rule" id="MF_00048"/>
    </source>
</evidence>
<keyword evidence="3" id="KW-0378">Hydrolase</keyword>
<dbReference type="InterPro" id="IPR011856">
    <property type="entry name" value="tRNA_endonuc-like_dom_sf"/>
</dbReference>
<dbReference type="Pfam" id="PF02021">
    <property type="entry name" value="UPF0102"/>
    <property type="match status" value="1"/>
</dbReference>
<dbReference type="Proteomes" id="UP000198802">
    <property type="component" value="Unassembled WGS sequence"/>
</dbReference>
<dbReference type="PANTHER" id="PTHR34039:SF1">
    <property type="entry name" value="UPF0102 PROTEIN YRAN"/>
    <property type="match status" value="1"/>
</dbReference>
<keyword evidence="4" id="KW-1185">Reference proteome</keyword>
<protein>
    <recommendedName>
        <fullName evidence="2">UPF0102 protein Ga0074812_105327</fullName>
    </recommendedName>
</protein>
<evidence type="ECO:0000256" key="1">
    <source>
        <dbReference type="ARBA" id="ARBA00006738"/>
    </source>
</evidence>
<dbReference type="CDD" id="cd20736">
    <property type="entry name" value="PoNe_Nuclease"/>
    <property type="match status" value="1"/>
</dbReference>
<sequence>MRVSQRFGRFGEDVAAEHLCAEGAEILARNWRCREGEIDIVARHGDILVFCEVKARSGSGYGSGAAAVVGRKAARIRRLAVRWLAEHPHPPAVVRFDVLEVYREQQGPVRVEHRRGAF</sequence>
<dbReference type="SUPFAM" id="SSF52980">
    <property type="entry name" value="Restriction endonuclease-like"/>
    <property type="match status" value="1"/>
</dbReference>
<dbReference type="GO" id="GO:0003676">
    <property type="term" value="F:nucleic acid binding"/>
    <property type="evidence" value="ECO:0007669"/>
    <property type="project" value="InterPro"/>
</dbReference>
<dbReference type="PANTHER" id="PTHR34039">
    <property type="entry name" value="UPF0102 PROTEIN YRAN"/>
    <property type="match status" value="1"/>
</dbReference>
<dbReference type="RefSeq" id="WP_054564997.1">
    <property type="nucleotide sequence ID" value="NZ_FAOZ01000005.1"/>
</dbReference>
<dbReference type="AlphaFoldDB" id="A0A0S4QMK7"/>
<dbReference type="InterPro" id="IPR003509">
    <property type="entry name" value="UPF0102_YraN-like"/>
</dbReference>
<keyword evidence="3" id="KW-0255">Endonuclease</keyword>
<dbReference type="InterPro" id="IPR011335">
    <property type="entry name" value="Restrct_endonuc-II-like"/>
</dbReference>
<dbReference type="NCBIfam" id="NF009150">
    <property type="entry name" value="PRK12497.1-3"/>
    <property type="match status" value="1"/>
</dbReference>
<accession>A0A0S4QMK7</accession>
<dbReference type="Gene3D" id="3.40.1350.10">
    <property type="match status" value="1"/>
</dbReference>
<proteinExistence type="inferred from homology"/>
<keyword evidence="3" id="KW-0540">Nuclease</keyword>
<evidence type="ECO:0000313" key="3">
    <source>
        <dbReference type="EMBL" id="CUU55674.1"/>
    </source>
</evidence>
<dbReference type="GO" id="GO:0004519">
    <property type="term" value="F:endonuclease activity"/>
    <property type="evidence" value="ECO:0007669"/>
    <property type="project" value="UniProtKB-KW"/>
</dbReference>
<dbReference type="NCBIfam" id="NF009154">
    <property type="entry name" value="PRK12497.3-3"/>
    <property type="match status" value="1"/>
</dbReference>
<dbReference type="EMBL" id="FAOZ01000005">
    <property type="protein sequence ID" value="CUU55674.1"/>
    <property type="molecule type" value="Genomic_DNA"/>
</dbReference>